<evidence type="ECO:0000313" key="3">
    <source>
        <dbReference type="EMBL" id="KAG0489186.1"/>
    </source>
</evidence>
<gene>
    <name evidence="3" type="ORF">HPP92_007997</name>
</gene>
<evidence type="ECO:0000256" key="1">
    <source>
        <dbReference type="SAM" id="MobiDB-lite"/>
    </source>
</evidence>
<dbReference type="OrthoDB" id="2151624at2759"/>
<reference evidence="3 4" key="1">
    <citation type="journal article" date="2020" name="Nat. Food">
        <title>A phased Vanilla planifolia genome enables genetic improvement of flavour and production.</title>
        <authorList>
            <person name="Hasing T."/>
            <person name="Tang H."/>
            <person name="Brym M."/>
            <person name="Khazi F."/>
            <person name="Huang T."/>
            <person name="Chambers A.H."/>
        </authorList>
    </citation>
    <scope>NUCLEOTIDE SEQUENCE [LARGE SCALE GENOMIC DNA]</scope>
    <source>
        <tissue evidence="3">Leaf</tissue>
    </source>
</reference>
<feature type="signal peptide" evidence="2">
    <location>
        <begin position="1"/>
        <end position="20"/>
    </location>
</feature>
<accession>A0A835RBA1</accession>
<feature type="chain" id="PRO_5032311065" evidence="2">
    <location>
        <begin position="21"/>
        <end position="97"/>
    </location>
</feature>
<dbReference type="Proteomes" id="UP000636800">
    <property type="component" value="Chromosome 3"/>
</dbReference>
<dbReference type="EMBL" id="JADCNL010000003">
    <property type="protein sequence ID" value="KAG0489186.1"/>
    <property type="molecule type" value="Genomic_DNA"/>
</dbReference>
<evidence type="ECO:0000256" key="2">
    <source>
        <dbReference type="SAM" id="SignalP"/>
    </source>
</evidence>
<organism evidence="3 4">
    <name type="scientific">Vanilla planifolia</name>
    <name type="common">Vanilla</name>
    <dbReference type="NCBI Taxonomy" id="51239"/>
    <lineage>
        <taxon>Eukaryota</taxon>
        <taxon>Viridiplantae</taxon>
        <taxon>Streptophyta</taxon>
        <taxon>Embryophyta</taxon>
        <taxon>Tracheophyta</taxon>
        <taxon>Spermatophyta</taxon>
        <taxon>Magnoliopsida</taxon>
        <taxon>Liliopsida</taxon>
        <taxon>Asparagales</taxon>
        <taxon>Orchidaceae</taxon>
        <taxon>Vanilloideae</taxon>
        <taxon>Vanilleae</taxon>
        <taxon>Vanilla</taxon>
    </lineage>
</organism>
<feature type="region of interest" description="Disordered" evidence="1">
    <location>
        <begin position="70"/>
        <end position="97"/>
    </location>
</feature>
<keyword evidence="4" id="KW-1185">Reference proteome</keyword>
<name>A0A835RBA1_VANPL</name>
<evidence type="ECO:0000313" key="4">
    <source>
        <dbReference type="Proteomes" id="UP000636800"/>
    </source>
</evidence>
<keyword evidence="2" id="KW-0732">Signal</keyword>
<dbReference type="AlphaFoldDB" id="A0A835RBA1"/>
<protein>
    <submittedName>
        <fullName evidence="3">Uncharacterized protein</fullName>
    </submittedName>
</protein>
<comment type="caution">
    <text evidence="3">The sequence shown here is derived from an EMBL/GenBank/DDBJ whole genome shotgun (WGS) entry which is preliminary data.</text>
</comment>
<sequence>MALPTTRVAVLVVMFLAATAVVTKKPGSVGFLTAKAEATRRSSFRHYGAPSPSPGIEEVGFRSVSVGGGGGDDGEVFEEGGDDKRMVPTGANPLHNR</sequence>
<proteinExistence type="predicted"/>
<feature type="compositionally biased region" description="Acidic residues" evidence="1">
    <location>
        <begin position="72"/>
        <end position="81"/>
    </location>
</feature>